<sequence length="41" mass="4522">MKKCWYCLLAASMLLSITACGVKGPLYFPQTEQPTPSQTSK</sequence>
<dbReference type="Proteomes" id="UP000305526">
    <property type="component" value="Unassembled WGS sequence"/>
</dbReference>
<dbReference type="EMBL" id="SMCP01000011">
    <property type="protein sequence ID" value="TCV84631.1"/>
    <property type="molecule type" value="Genomic_DNA"/>
</dbReference>
<keyword evidence="6 8" id="KW-0449">Lipoprotein</keyword>
<reference evidence="8 10" key="1">
    <citation type="submission" date="2019-03" db="EMBL/GenBank/DDBJ databases">
        <title>Genomic Encyclopedia of Type Strains, Phase IV (KMG-IV): sequencing the most valuable type-strain genomes for metagenomic binning, comparative biology and taxonomic classification.</title>
        <authorList>
            <person name="Goeker M."/>
        </authorList>
    </citation>
    <scope>NUCLEOTIDE SEQUENCE [LARGE SCALE GENOMIC DNA]</scope>
    <source>
        <strain evidence="8 10">DSM 28140</strain>
    </source>
</reference>
<dbReference type="Pfam" id="PF13627">
    <property type="entry name" value="LptM_cons"/>
    <property type="match status" value="1"/>
</dbReference>
<reference evidence="9 11" key="2">
    <citation type="submission" date="2019-05" db="EMBL/GenBank/DDBJ databases">
        <title>Pasteurellaceae isolates from reptiles.</title>
        <authorList>
            <person name="Bojesen A.M."/>
            <person name="Lund E."/>
        </authorList>
    </citation>
    <scope>NUCLEOTIDE SEQUENCE [LARGE SCALE GENOMIC DNA]</scope>
    <source>
        <strain evidence="9 11">ELNT2x</strain>
    </source>
</reference>
<dbReference type="InterPro" id="IPR032831">
    <property type="entry name" value="LptM_cons"/>
</dbReference>
<organism evidence="8 10">
    <name type="scientific">Testudinibacter aquarius</name>
    <dbReference type="NCBI Taxonomy" id="1524974"/>
    <lineage>
        <taxon>Bacteria</taxon>
        <taxon>Pseudomonadati</taxon>
        <taxon>Pseudomonadota</taxon>
        <taxon>Gammaproteobacteria</taxon>
        <taxon>Pasteurellales</taxon>
        <taxon>Pasteurellaceae</taxon>
        <taxon>Testudinibacter</taxon>
    </lineage>
</organism>
<evidence type="ECO:0000256" key="4">
    <source>
        <dbReference type="ARBA" id="ARBA00023139"/>
    </source>
</evidence>
<evidence type="ECO:0000256" key="6">
    <source>
        <dbReference type="ARBA" id="ARBA00023288"/>
    </source>
</evidence>
<protein>
    <submittedName>
        <fullName evidence="8">Putative small lipoprotein YifL</fullName>
    </submittedName>
</protein>
<gene>
    <name evidence="8" type="ORF">EDC16_11143</name>
    <name evidence="9" type="ORF">FHQ21_02880</name>
</gene>
<dbReference type="PROSITE" id="PS51257">
    <property type="entry name" value="PROKAR_LIPOPROTEIN"/>
    <property type="match status" value="1"/>
</dbReference>
<comment type="subcellular location">
    <subcellularLocation>
        <location evidence="1">Cell outer membrane</location>
        <topology evidence="1">Lipid-anchor</topology>
    </subcellularLocation>
</comment>
<dbReference type="NCBIfam" id="NF047847">
    <property type="entry name" value="SS_mature_LptM"/>
    <property type="match status" value="1"/>
</dbReference>
<keyword evidence="11" id="KW-1185">Reference proteome</keyword>
<dbReference type="GO" id="GO:0009279">
    <property type="term" value="C:cell outer membrane"/>
    <property type="evidence" value="ECO:0007669"/>
    <property type="project" value="UniProtKB-SubCell"/>
</dbReference>
<keyword evidence="3" id="KW-0472">Membrane</keyword>
<comment type="caution">
    <text evidence="8">The sequence shown here is derived from an EMBL/GenBank/DDBJ whole genome shotgun (WGS) entry which is preliminary data.</text>
</comment>
<evidence type="ECO:0000313" key="10">
    <source>
        <dbReference type="Proteomes" id="UP000294619"/>
    </source>
</evidence>
<name>A0A4R3Y082_9PAST</name>
<evidence type="ECO:0000256" key="5">
    <source>
        <dbReference type="ARBA" id="ARBA00023237"/>
    </source>
</evidence>
<evidence type="ECO:0000313" key="8">
    <source>
        <dbReference type="EMBL" id="TCV84631.1"/>
    </source>
</evidence>
<dbReference type="AlphaFoldDB" id="A0A4R3Y082"/>
<evidence type="ECO:0000313" key="11">
    <source>
        <dbReference type="Proteomes" id="UP000305526"/>
    </source>
</evidence>
<dbReference type="RefSeq" id="WP_132967859.1">
    <property type="nucleotide sequence ID" value="NZ_LEKL01000018.1"/>
</dbReference>
<keyword evidence="2 7" id="KW-0732">Signal</keyword>
<dbReference type="Proteomes" id="UP000294619">
    <property type="component" value="Unassembled WGS sequence"/>
</dbReference>
<feature type="signal peptide" evidence="7">
    <location>
        <begin position="1"/>
        <end position="21"/>
    </location>
</feature>
<dbReference type="EMBL" id="VDGV01000016">
    <property type="protein sequence ID" value="TNG92959.1"/>
    <property type="molecule type" value="Genomic_DNA"/>
</dbReference>
<evidence type="ECO:0000313" key="9">
    <source>
        <dbReference type="EMBL" id="TNG92959.1"/>
    </source>
</evidence>
<accession>A0A4R3Y082</accession>
<proteinExistence type="predicted"/>
<evidence type="ECO:0000256" key="2">
    <source>
        <dbReference type="ARBA" id="ARBA00022729"/>
    </source>
</evidence>
<keyword evidence="5" id="KW-0998">Cell outer membrane</keyword>
<feature type="chain" id="PRO_5020820910" evidence="7">
    <location>
        <begin position="22"/>
        <end position="41"/>
    </location>
</feature>
<evidence type="ECO:0000256" key="7">
    <source>
        <dbReference type="SAM" id="SignalP"/>
    </source>
</evidence>
<evidence type="ECO:0000256" key="1">
    <source>
        <dbReference type="ARBA" id="ARBA00004459"/>
    </source>
</evidence>
<evidence type="ECO:0000256" key="3">
    <source>
        <dbReference type="ARBA" id="ARBA00023136"/>
    </source>
</evidence>
<keyword evidence="4" id="KW-0564">Palmitate</keyword>